<evidence type="ECO:0000313" key="1">
    <source>
        <dbReference type="EMBL" id="JAH99633.1"/>
    </source>
</evidence>
<name>A0A0E9XD66_ANGAN</name>
<reference evidence="1" key="2">
    <citation type="journal article" date="2015" name="Fish Shellfish Immunol.">
        <title>Early steps in the European eel (Anguilla anguilla)-Vibrio vulnificus interaction in the gills: Role of the RtxA13 toxin.</title>
        <authorList>
            <person name="Callol A."/>
            <person name="Pajuelo D."/>
            <person name="Ebbesson L."/>
            <person name="Teles M."/>
            <person name="MacKenzie S."/>
            <person name="Amaro C."/>
        </authorList>
    </citation>
    <scope>NUCLEOTIDE SEQUENCE</scope>
</reference>
<organism evidence="1">
    <name type="scientific">Anguilla anguilla</name>
    <name type="common">European freshwater eel</name>
    <name type="synonym">Muraena anguilla</name>
    <dbReference type="NCBI Taxonomy" id="7936"/>
    <lineage>
        <taxon>Eukaryota</taxon>
        <taxon>Metazoa</taxon>
        <taxon>Chordata</taxon>
        <taxon>Craniata</taxon>
        <taxon>Vertebrata</taxon>
        <taxon>Euteleostomi</taxon>
        <taxon>Actinopterygii</taxon>
        <taxon>Neopterygii</taxon>
        <taxon>Teleostei</taxon>
        <taxon>Anguilliformes</taxon>
        <taxon>Anguillidae</taxon>
        <taxon>Anguilla</taxon>
    </lineage>
</organism>
<protein>
    <submittedName>
        <fullName evidence="1">Uncharacterized protein</fullName>
    </submittedName>
</protein>
<reference evidence="1" key="1">
    <citation type="submission" date="2014-11" db="EMBL/GenBank/DDBJ databases">
        <authorList>
            <person name="Amaro Gonzalez C."/>
        </authorList>
    </citation>
    <scope>NUCLEOTIDE SEQUENCE</scope>
</reference>
<sequence>MPSKEQRKLTK</sequence>
<proteinExistence type="predicted"/>
<dbReference type="EMBL" id="GBXM01008944">
    <property type="protein sequence ID" value="JAH99633.1"/>
    <property type="molecule type" value="Transcribed_RNA"/>
</dbReference>
<accession>A0A0E9XD66</accession>